<accession>R4YKU2</accession>
<dbReference type="Proteomes" id="UP000032749">
    <property type="component" value="Chromosome"/>
</dbReference>
<dbReference type="STRING" id="698738.OLEAN_C09560"/>
<name>R4YKU2_OLEAN</name>
<keyword evidence="3" id="KW-1185">Reference proteome</keyword>
<dbReference type="GO" id="GO:0005886">
    <property type="term" value="C:plasma membrane"/>
    <property type="evidence" value="ECO:0007669"/>
    <property type="project" value="UniProtKB-SubCell"/>
</dbReference>
<sequence length="243" mass="28390">MKIKHFSLNGRRYYLKLELVQSITFFSIFLLCMLLAIWQWQRAETSHERELQENTQIKTNNQITLTGQWRHENFLLDNRTHKGKVGYYHLALFKAEGTSNHFLVNLGWLQAPILRSDIPSPKIPAGRQNITLLNLPIIKPVVWTNDHWPSPTQSSWPKRIQSIDIERFELATKYTVDPSYWQLVSGKGKLINIYHSSPYLNKHKHLGYAMQWLLIAIAALMVGIFSAIRLEEKDKALDKKQNK</sequence>
<evidence type="ECO:0000313" key="2">
    <source>
        <dbReference type="EMBL" id="CCK75132.1"/>
    </source>
</evidence>
<comment type="similarity">
    <text evidence="1">Belongs to the SURF1 family.</text>
</comment>
<keyword evidence="1 2" id="KW-0812">Transmembrane</keyword>
<organism evidence="2 3">
    <name type="scientific">Oleispira antarctica RB-8</name>
    <dbReference type="NCBI Taxonomy" id="698738"/>
    <lineage>
        <taxon>Bacteria</taxon>
        <taxon>Pseudomonadati</taxon>
        <taxon>Pseudomonadota</taxon>
        <taxon>Gammaproteobacteria</taxon>
        <taxon>Oceanospirillales</taxon>
        <taxon>Oceanospirillaceae</taxon>
        <taxon>Oleispira</taxon>
    </lineage>
</organism>
<dbReference type="InterPro" id="IPR002994">
    <property type="entry name" value="Surf1/Shy1"/>
</dbReference>
<dbReference type="KEGG" id="oai:OLEAN_C09560"/>
<proteinExistence type="inferred from homology"/>
<dbReference type="AlphaFoldDB" id="R4YKU2"/>
<dbReference type="Pfam" id="PF02104">
    <property type="entry name" value="SURF1"/>
    <property type="match status" value="1"/>
</dbReference>
<evidence type="ECO:0000313" key="3">
    <source>
        <dbReference type="Proteomes" id="UP000032749"/>
    </source>
</evidence>
<evidence type="ECO:0000256" key="1">
    <source>
        <dbReference type="RuleBase" id="RU363076"/>
    </source>
</evidence>
<gene>
    <name evidence="2" type="ORF">OLEAN_C09560</name>
</gene>
<feature type="transmembrane region" description="Helical" evidence="1">
    <location>
        <begin position="209"/>
        <end position="230"/>
    </location>
</feature>
<feature type="transmembrane region" description="Helical" evidence="1">
    <location>
        <begin position="20"/>
        <end position="40"/>
    </location>
</feature>
<dbReference type="CDD" id="cd06662">
    <property type="entry name" value="SURF1"/>
    <property type="match status" value="1"/>
</dbReference>
<keyword evidence="1" id="KW-0472">Membrane</keyword>
<reference evidence="2 3" key="1">
    <citation type="journal article" date="2013" name="Nat. Commun.">
        <title>Genome sequence and functional genomic analysis of the oil-degrading bacterium Oleispira antarctica.</title>
        <authorList>
            <person name="Kube M."/>
            <person name="Chernikova T.N."/>
            <person name="Al-Ramahi Y."/>
            <person name="Beloqui A."/>
            <person name="Lopez-Cortez N."/>
            <person name="Guazzaroni M.E."/>
            <person name="Heipieper H.J."/>
            <person name="Klages S."/>
            <person name="Kotsyurbenko O.R."/>
            <person name="Langer I."/>
            <person name="Nechitaylo T.Y."/>
            <person name="Lunsdorf H."/>
            <person name="Fernandez M."/>
            <person name="Juarez S."/>
            <person name="Ciordia S."/>
            <person name="Singer A."/>
            <person name="Kagan O."/>
            <person name="Egorova O."/>
            <person name="Petit P.A."/>
            <person name="Stogios P."/>
            <person name="Kim Y."/>
            <person name="Tchigvintsev A."/>
            <person name="Flick R."/>
            <person name="Denaro R."/>
            <person name="Genovese M."/>
            <person name="Albar J.P."/>
            <person name="Reva O.N."/>
            <person name="Martinez-Gomariz M."/>
            <person name="Tran H."/>
            <person name="Ferrer M."/>
            <person name="Savchenko A."/>
            <person name="Yakunin A.F."/>
            <person name="Yakimov M.M."/>
            <person name="Golyshina O.V."/>
            <person name="Reinhardt R."/>
            <person name="Golyshin P.N."/>
        </authorList>
    </citation>
    <scope>NUCLEOTIDE SEQUENCE [LARGE SCALE GENOMIC DNA]</scope>
</reference>
<dbReference type="OrthoDB" id="9789940at2"/>
<keyword evidence="1" id="KW-1133">Transmembrane helix</keyword>
<keyword evidence="1" id="KW-1003">Cell membrane</keyword>
<comment type="subcellular location">
    <subcellularLocation>
        <location evidence="1">Cell membrane</location>
        <topology evidence="1">Multi-pass membrane protein</topology>
    </subcellularLocation>
</comment>
<protein>
    <recommendedName>
        <fullName evidence="1">SURF1-like protein</fullName>
    </recommendedName>
</protein>
<dbReference type="HOGENOM" id="CLU_047737_2_2_6"/>
<dbReference type="EMBL" id="FO203512">
    <property type="protein sequence ID" value="CCK75132.1"/>
    <property type="molecule type" value="Genomic_DNA"/>
</dbReference>